<dbReference type="AlphaFoldDB" id="A0A7C9HYR8"/>
<evidence type="ECO:0000313" key="1">
    <source>
        <dbReference type="EMBL" id="MVN86335.1"/>
    </source>
</evidence>
<keyword evidence="2" id="KW-1185">Reference proteome</keyword>
<dbReference type="Proteomes" id="UP000483286">
    <property type="component" value="Unassembled WGS sequence"/>
</dbReference>
<evidence type="ECO:0008006" key="3">
    <source>
        <dbReference type="Google" id="ProtNLM"/>
    </source>
</evidence>
<gene>
    <name evidence="1" type="ORF">GO986_06110</name>
</gene>
<sequence length="305" mass="32998">MAIYDHLTRFGDFDVVSWVPGDPLPDPATSVARIALDWDDEDSWPERFRTFLTLPGVEATPGLVVGWWDGQGNNEPPTAVVEALVTARDRLPALRVLFFGDITAEENEISWIEQGDLSPLLAAYQGLTHLGVRGGNNLSLGQLDLPELQLLILQSGGLPGEVIREVMGARLPALHHLELYFGAVNYGATGSADDLSPLLDGTLFPRLRYLGLKNSEFQDQLAQVLAGAPVLDGLDTLDLSLGTLSDEGAAALLGSERVARLPHLVIRHHFCTPDTVARLEALGPQVDADEAGDPDDDWRFVALGE</sequence>
<evidence type="ECO:0000313" key="2">
    <source>
        <dbReference type="Proteomes" id="UP000483286"/>
    </source>
</evidence>
<dbReference type="InterPro" id="IPR047722">
    <property type="entry name" value="STM4015-like"/>
</dbReference>
<accession>A0A7C9HYR8</accession>
<dbReference type="RefSeq" id="WP_369409190.1">
    <property type="nucleotide sequence ID" value="NZ_WQLB01000006.1"/>
</dbReference>
<dbReference type="NCBIfam" id="NF038076">
    <property type="entry name" value="fam_STM4015"/>
    <property type="match status" value="1"/>
</dbReference>
<dbReference type="InterPro" id="IPR032675">
    <property type="entry name" value="LRR_dom_sf"/>
</dbReference>
<dbReference type="EMBL" id="WQLB01000006">
    <property type="protein sequence ID" value="MVN86335.1"/>
    <property type="molecule type" value="Genomic_DNA"/>
</dbReference>
<dbReference type="Gene3D" id="3.80.10.10">
    <property type="entry name" value="Ribonuclease Inhibitor"/>
    <property type="match status" value="1"/>
</dbReference>
<comment type="caution">
    <text evidence="1">The sequence shown here is derived from an EMBL/GenBank/DDBJ whole genome shotgun (WGS) entry which is preliminary data.</text>
</comment>
<protein>
    <recommendedName>
        <fullName evidence="3">Cytoplasmic protein</fullName>
    </recommendedName>
</protein>
<reference evidence="1 2" key="1">
    <citation type="submission" date="2019-12" db="EMBL/GenBank/DDBJ databases">
        <title>Deinococcus sp. HMF7620 Genome sequencing and assembly.</title>
        <authorList>
            <person name="Kang H."/>
            <person name="Kim H."/>
            <person name="Joh K."/>
        </authorList>
    </citation>
    <scope>NUCLEOTIDE SEQUENCE [LARGE SCALE GENOMIC DNA]</scope>
    <source>
        <strain evidence="1 2">HMF7620</strain>
    </source>
</reference>
<name>A0A7C9HYR8_9DEIO</name>
<proteinExistence type="predicted"/>
<dbReference type="SUPFAM" id="SSF52047">
    <property type="entry name" value="RNI-like"/>
    <property type="match status" value="1"/>
</dbReference>
<organism evidence="1 2">
    <name type="scientific">Deinococcus arboris</name>
    <dbReference type="NCBI Taxonomy" id="2682977"/>
    <lineage>
        <taxon>Bacteria</taxon>
        <taxon>Thermotogati</taxon>
        <taxon>Deinococcota</taxon>
        <taxon>Deinococci</taxon>
        <taxon>Deinococcales</taxon>
        <taxon>Deinococcaceae</taxon>
        <taxon>Deinococcus</taxon>
    </lineage>
</organism>